<reference evidence="2 3" key="1">
    <citation type="journal article" date="2012" name="PLoS ONE">
        <title>Genome sequence and transcriptome analysis of the radioresistant bacterium Deinococcus gobiensis: insights into the extreme environmental adaptations.</title>
        <authorList>
            <person name="Yuan M."/>
            <person name="Chen M."/>
            <person name="Zhang W."/>
            <person name="Lu W."/>
            <person name="Wang J."/>
            <person name="Yang M."/>
            <person name="Zhao P."/>
            <person name="Tang R."/>
            <person name="Li X."/>
            <person name="Hao Y."/>
            <person name="Zhou Z."/>
            <person name="Zhan Y."/>
            <person name="Yu H."/>
            <person name="Teng C."/>
            <person name="Yan Y."/>
            <person name="Ping S."/>
            <person name="Wang Y."/>
            <person name="Lin M."/>
        </authorList>
    </citation>
    <scope>NUCLEOTIDE SEQUENCE [LARGE SCALE GENOMIC DNA]</scope>
    <source>
        <strain evidence="2 3">I-0</strain>
    </source>
</reference>
<feature type="transmembrane region" description="Helical" evidence="1">
    <location>
        <begin position="68"/>
        <end position="88"/>
    </location>
</feature>
<keyword evidence="1" id="KW-1133">Transmembrane helix</keyword>
<name>H8GXN7_DEIGI</name>
<evidence type="ECO:0000256" key="1">
    <source>
        <dbReference type="SAM" id="Phobius"/>
    </source>
</evidence>
<proteinExistence type="predicted"/>
<accession>H8GXN7</accession>
<dbReference type="KEGG" id="dgo:DGo_CA1962"/>
<organism evidence="2 3">
    <name type="scientific">Deinococcus gobiensis (strain DSM 21396 / JCM 16679 / CGMCC 1.7299 / I-0)</name>
    <dbReference type="NCBI Taxonomy" id="745776"/>
    <lineage>
        <taxon>Bacteria</taxon>
        <taxon>Thermotogati</taxon>
        <taxon>Deinococcota</taxon>
        <taxon>Deinococci</taxon>
        <taxon>Deinococcales</taxon>
        <taxon>Deinococcaceae</taxon>
        <taxon>Deinococcus</taxon>
    </lineage>
</organism>
<dbReference type="HOGENOM" id="CLU_2329082_0_0_0"/>
<keyword evidence="1" id="KW-0812">Transmembrane</keyword>
<dbReference type="OrthoDB" id="9917809at2"/>
<evidence type="ECO:0000313" key="3">
    <source>
        <dbReference type="Proteomes" id="UP000007575"/>
    </source>
</evidence>
<keyword evidence="3" id="KW-1185">Reference proteome</keyword>
<feature type="transmembrane region" description="Helical" evidence="1">
    <location>
        <begin position="36"/>
        <end position="56"/>
    </location>
</feature>
<dbReference type="Proteomes" id="UP000007575">
    <property type="component" value="Chromosome"/>
</dbReference>
<keyword evidence="1" id="KW-0472">Membrane</keyword>
<dbReference type="PATRIC" id="fig|745776.4.peg.2015"/>
<dbReference type="EMBL" id="CP002191">
    <property type="protein sequence ID" value="AFD25889.1"/>
    <property type="molecule type" value="Genomic_DNA"/>
</dbReference>
<dbReference type="RefSeq" id="WP_014685372.1">
    <property type="nucleotide sequence ID" value="NC_017790.1"/>
</dbReference>
<dbReference type="AlphaFoldDB" id="H8GXN7"/>
<gene>
    <name evidence="2" type="ordered locus">DGo_CA1962</name>
</gene>
<sequence>MTPLNSLSQNQRIGIGLLLLFIVVLPKQTDTLWGQVLHTLLTVGAMVGFLLILPRIQRQPIPRWARALMWAAAAWTLWVGVQGVYWQWKIDQLRQLTP</sequence>
<evidence type="ECO:0000313" key="2">
    <source>
        <dbReference type="EMBL" id="AFD25889.1"/>
    </source>
</evidence>
<protein>
    <submittedName>
        <fullName evidence="2">Uncharacterized protein</fullName>
    </submittedName>
</protein>